<comment type="caution">
    <text evidence="1">The sequence shown here is derived from an EMBL/GenBank/DDBJ whole genome shotgun (WGS) entry which is preliminary data.</text>
</comment>
<reference evidence="1" key="1">
    <citation type="submission" date="2021-06" db="EMBL/GenBank/DDBJ databases">
        <authorList>
            <person name="Kallberg Y."/>
            <person name="Tangrot J."/>
            <person name="Rosling A."/>
        </authorList>
    </citation>
    <scope>NUCLEOTIDE SEQUENCE</scope>
    <source>
        <strain evidence="1">UK204</strain>
    </source>
</reference>
<dbReference type="AlphaFoldDB" id="A0A9N8VX49"/>
<proteinExistence type="predicted"/>
<accession>A0A9N8VX49</accession>
<evidence type="ECO:0000313" key="2">
    <source>
        <dbReference type="Proteomes" id="UP000789570"/>
    </source>
</evidence>
<name>A0A9N8VX49_9GLOM</name>
<organism evidence="1 2">
    <name type="scientific">Funneliformis caledonium</name>
    <dbReference type="NCBI Taxonomy" id="1117310"/>
    <lineage>
        <taxon>Eukaryota</taxon>
        <taxon>Fungi</taxon>
        <taxon>Fungi incertae sedis</taxon>
        <taxon>Mucoromycota</taxon>
        <taxon>Glomeromycotina</taxon>
        <taxon>Glomeromycetes</taxon>
        <taxon>Glomerales</taxon>
        <taxon>Glomeraceae</taxon>
        <taxon>Funneliformis</taxon>
    </lineage>
</organism>
<dbReference type="Proteomes" id="UP000789570">
    <property type="component" value="Unassembled WGS sequence"/>
</dbReference>
<evidence type="ECO:0000313" key="1">
    <source>
        <dbReference type="EMBL" id="CAG8463266.1"/>
    </source>
</evidence>
<dbReference type="EMBL" id="CAJVPQ010000255">
    <property type="protein sequence ID" value="CAG8463266.1"/>
    <property type="molecule type" value="Genomic_DNA"/>
</dbReference>
<sequence length="46" mass="5442">MKTPEIRKYHIGSTKRSDDIFEILLLTPRITTKVITRYKELTNFSS</sequence>
<gene>
    <name evidence="1" type="ORF">FCALED_LOCUS1853</name>
</gene>
<keyword evidence="2" id="KW-1185">Reference proteome</keyword>
<protein>
    <submittedName>
        <fullName evidence="1">286_t:CDS:1</fullName>
    </submittedName>
</protein>